<name>A0A6A5UVS1_9PLEO</name>
<dbReference type="SMART" id="SM00185">
    <property type="entry name" value="ARM"/>
    <property type="match status" value="3"/>
</dbReference>
<dbReference type="Proteomes" id="UP000800036">
    <property type="component" value="Unassembled WGS sequence"/>
</dbReference>
<sequence>MFRAGDDPQESLADLEKYLEKGPQADYQELSKITLWLENLGPASNAESDVKAVQLLGTAAGKQWGENRVWQDPFRQYGILARVLRNLDPSTDITTLNNQYLRVIGNAIAYNNTNREVALEQFQKIVDCLSSKELIRTALAVLYNLGQDFEPANDRAAEVRLDRTISRHLVEGGIPEEAIDFATTVLNRITEKLTPAQLNDDISVAVFNSILETAAQYDEEHCLDYVALLVHYLQDPEFQQKAARPAIVQSLLEILLEFEFNELDTEDVPVVMQELSTQTNPNKTESEETSIILMVRLVNCVSALSASDAFVSNFTLDSRIVQTLRTKLSAIEATPSTVCACVMLGNLATSDNVCIDMVRKFDMYKPLINILAVRTEQALLYAAAGFMRHLTFPESNRPILGDAGLVETCSHLLNSQDPSVRGEAAAILCKLVTNCLPNIKTLVCNGLPSNVALAPLPDIETPGNPTYLHHIVGQALAPSAPLPSTTMKNPMIELGRSLIAILRYIRRPSAEGDLDEIAQQFFKAPVVARPIARLVQQRFYADARSEGLLGLGLMAQTTEGAACVVDELKADDGLLDAIKEFAGEQKGDTKTQKTDESAGRDYQNALVLLHGLVTNGGDRMDMSLKSDVEALQAELTKPMVQD</sequence>
<proteinExistence type="predicted"/>
<dbReference type="InterPro" id="IPR011989">
    <property type="entry name" value="ARM-like"/>
</dbReference>
<evidence type="ECO:0000256" key="6">
    <source>
        <dbReference type="ARBA" id="ARBA00023128"/>
    </source>
</evidence>
<keyword evidence="5" id="KW-0256">Endoplasmic reticulum</keyword>
<dbReference type="InterPro" id="IPR016024">
    <property type="entry name" value="ARM-type_fold"/>
</dbReference>
<evidence type="ECO:0000313" key="8">
    <source>
        <dbReference type="Proteomes" id="UP000800036"/>
    </source>
</evidence>
<dbReference type="InterPro" id="IPR040144">
    <property type="entry name" value="RAP1GDS1"/>
</dbReference>
<comment type="subcellular location">
    <subcellularLocation>
        <location evidence="3">Cytoplasm</location>
        <location evidence="3">Cytosol</location>
    </subcellularLocation>
    <subcellularLocation>
        <location evidence="2">Endoplasmic reticulum</location>
    </subcellularLocation>
    <subcellularLocation>
        <location evidence="1">Mitochondrion</location>
    </subcellularLocation>
</comment>
<protein>
    <recommendedName>
        <fullName evidence="9">ARM repeat-containing protein</fullName>
    </recommendedName>
</protein>
<keyword evidence="8" id="KW-1185">Reference proteome</keyword>
<dbReference type="SUPFAM" id="SSF48371">
    <property type="entry name" value="ARM repeat"/>
    <property type="match status" value="1"/>
</dbReference>
<dbReference type="GO" id="GO:0005829">
    <property type="term" value="C:cytosol"/>
    <property type="evidence" value="ECO:0007669"/>
    <property type="project" value="UniProtKB-SubCell"/>
</dbReference>
<dbReference type="Gene3D" id="1.25.10.10">
    <property type="entry name" value="Leucine-rich Repeat Variant"/>
    <property type="match status" value="1"/>
</dbReference>
<keyword evidence="6" id="KW-0496">Mitochondrion</keyword>
<evidence type="ECO:0008006" key="9">
    <source>
        <dbReference type="Google" id="ProtNLM"/>
    </source>
</evidence>
<evidence type="ECO:0000256" key="2">
    <source>
        <dbReference type="ARBA" id="ARBA00004240"/>
    </source>
</evidence>
<accession>A0A6A5UVS1</accession>
<gene>
    <name evidence="7" type="ORF">BU23DRAFT_601953</name>
</gene>
<evidence type="ECO:0000313" key="7">
    <source>
        <dbReference type="EMBL" id="KAF1968814.1"/>
    </source>
</evidence>
<dbReference type="EMBL" id="ML976716">
    <property type="protein sequence ID" value="KAF1968814.1"/>
    <property type="molecule type" value="Genomic_DNA"/>
</dbReference>
<evidence type="ECO:0000256" key="1">
    <source>
        <dbReference type="ARBA" id="ARBA00004173"/>
    </source>
</evidence>
<dbReference type="GO" id="GO:0005739">
    <property type="term" value="C:mitochondrion"/>
    <property type="evidence" value="ECO:0007669"/>
    <property type="project" value="UniProtKB-SubCell"/>
</dbReference>
<dbReference type="AlphaFoldDB" id="A0A6A5UVS1"/>
<organism evidence="7 8">
    <name type="scientific">Bimuria novae-zelandiae CBS 107.79</name>
    <dbReference type="NCBI Taxonomy" id="1447943"/>
    <lineage>
        <taxon>Eukaryota</taxon>
        <taxon>Fungi</taxon>
        <taxon>Dikarya</taxon>
        <taxon>Ascomycota</taxon>
        <taxon>Pezizomycotina</taxon>
        <taxon>Dothideomycetes</taxon>
        <taxon>Pleosporomycetidae</taxon>
        <taxon>Pleosporales</taxon>
        <taxon>Massarineae</taxon>
        <taxon>Didymosphaeriaceae</taxon>
        <taxon>Bimuria</taxon>
    </lineage>
</organism>
<dbReference type="PANTHER" id="PTHR10957">
    <property type="entry name" value="RAP1 GTPASE-GDP DISSOCIATION STIMULATOR 1"/>
    <property type="match status" value="1"/>
</dbReference>
<evidence type="ECO:0000256" key="5">
    <source>
        <dbReference type="ARBA" id="ARBA00022824"/>
    </source>
</evidence>
<keyword evidence="4" id="KW-0963">Cytoplasm</keyword>
<dbReference type="InterPro" id="IPR000225">
    <property type="entry name" value="Armadillo"/>
</dbReference>
<evidence type="ECO:0000256" key="4">
    <source>
        <dbReference type="ARBA" id="ARBA00022490"/>
    </source>
</evidence>
<evidence type="ECO:0000256" key="3">
    <source>
        <dbReference type="ARBA" id="ARBA00004514"/>
    </source>
</evidence>
<reference evidence="7" key="1">
    <citation type="journal article" date="2020" name="Stud. Mycol.">
        <title>101 Dothideomycetes genomes: a test case for predicting lifestyles and emergence of pathogens.</title>
        <authorList>
            <person name="Haridas S."/>
            <person name="Albert R."/>
            <person name="Binder M."/>
            <person name="Bloem J."/>
            <person name="Labutti K."/>
            <person name="Salamov A."/>
            <person name="Andreopoulos B."/>
            <person name="Baker S."/>
            <person name="Barry K."/>
            <person name="Bills G."/>
            <person name="Bluhm B."/>
            <person name="Cannon C."/>
            <person name="Castanera R."/>
            <person name="Culley D."/>
            <person name="Daum C."/>
            <person name="Ezra D."/>
            <person name="Gonzalez J."/>
            <person name="Henrissat B."/>
            <person name="Kuo A."/>
            <person name="Liang C."/>
            <person name="Lipzen A."/>
            <person name="Lutzoni F."/>
            <person name="Magnuson J."/>
            <person name="Mondo S."/>
            <person name="Nolan M."/>
            <person name="Ohm R."/>
            <person name="Pangilinan J."/>
            <person name="Park H.-J."/>
            <person name="Ramirez L."/>
            <person name="Alfaro M."/>
            <person name="Sun H."/>
            <person name="Tritt A."/>
            <person name="Yoshinaga Y."/>
            <person name="Zwiers L.-H."/>
            <person name="Turgeon B."/>
            <person name="Goodwin S."/>
            <person name="Spatafora J."/>
            <person name="Crous P."/>
            <person name="Grigoriev I."/>
        </authorList>
    </citation>
    <scope>NUCLEOTIDE SEQUENCE</scope>
    <source>
        <strain evidence="7">CBS 107.79</strain>
    </source>
</reference>
<dbReference type="GO" id="GO:0005783">
    <property type="term" value="C:endoplasmic reticulum"/>
    <property type="evidence" value="ECO:0007669"/>
    <property type="project" value="UniProtKB-SubCell"/>
</dbReference>
<dbReference type="GO" id="GO:0005085">
    <property type="term" value="F:guanyl-nucleotide exchange factor activity"/>
    <property type="evidence" value="ECO:0007669"/>
    <property type="project" value="InterPro"/>
</dbReference>
<dbReference type="OrthoDB" id="26149at2759"/>